<dbReference type="GO" id="GO:0000976">
    <property type="term" value="F:transcription cis-regulatory region binding"/>
    <property type="evidence" value="ECO:0007669"/>
    <property type="project" value="TreeGrafter"/>
</dbReference>
<gene>
    <name evidence="5" type="ORF">HNR07_003008</name>
</gene>
<dbReference type="InterPro" id="IPR001647">
    <property type="entry name" value="HTH_TetR"/>
</dbReference>
<evidence type="ECO:0000256" key="2">
    <source>
        <dbReference type="PROSITE-ProRule" id="PRU00335"/>
    </source>
</evidence>
<dbReference type="Pfam" id="PF17932">
    <property type="entry name" value="TetR_C_24"/>
    <property type="match status" value="1"/>
</dbReference>
<dbReference type="InterPro" id="IPR050109">
    <property type="entry name" value="HTH-type_TetR-like_transc_reg"/>
</dbReference>
<dbReference type="GO" id="GO:0003700">
    <property type="term" value="F:DNA-binding transcription factor activity"/>
    <property type="evidence" value="ECO:0007669"/>
    <property type="project" value="TreeGrafter"/>
</dbReference>
<proteinExistence type="predicted"/>
<reference evidence="5 6" key="1">
    <citation type="submission" date="2020-08" db="EMBL/GenBank/DDBJ databases">
        <title>Sequencing the genomes of 1000 actinobacteria strains.</title>
        <authorList>
            <person name="Klenk H.-P."/>
        </authorList>
    </citation>
    <scope>NUCLEOTIDE SEQUENCE [LARGE SCALE GENOMIC DNA]</scope>
    <source>
        <strain evidence="5 6">DSM 44598</strain>
    </source>
</reference>
<dbReference type="SUPFAM" id="SSF46689">
    <property type="entry name" value="Homeodomain-like"/>
    <property type="match status" value="1"/>
</dbReference>
<dbReference type="PROSITE" id="PS50977">
    <property type="entry name" value="HTH_TETR_2"/>
    <property type="match status" value="1"/>
</dbReference>
<dbReference type="EMBL" id="JACHDO010000001">
    <property type="protein sequence ID" value="MBB5491871.1"/>
    <property type="molecule type" value="Genomic_DNA"/>
</dbReference>
<accession>A0A840WFT6</accession>
<dbReference type="Pfam" id="PF00440">
    <property type="entry name" value="TetR_N"/>
    <property type="match status" value="1"/>
</dbReference>
<dbReference type="PANTHER" id="PTHR30055:SF237">
    <property type="entry name" value="TRANSCRIPTIONAL REPRESSOR MCE3R"/>
    <property type="match status" value="1"/>
</dbReference>
<dbReference type="SUPFAM" id="SSF48498">
    <property type="entry name" value="Tetracyclin repressor-like, C-terminal domain"/>
    <property type="match status" value="1"/>
</dbReference>
<evidence type="ECO:0000256" key="1">
    <source>
        <dbReference type="ARBA" id="ARBA00023125"/>
    </source>
</evidence>
<dbReference type="PRINTS" id="PR00455">
    <property type="entry name" value="HTHTETR"/>
</dbReference>
<keyword evidence="6" id="KW-1185">Reference proteome</keyword>
<dbReference type="PANTHER" id="PTHR30055">
    <property type="entry name" value="HTH-TYPE TRANSCRIPTIONAL REGULATOR RUTR"/>
    <property type="match status" value="1"/>
</dbReference>
<dbReference type="Gene3D" id="1.10.357.10">
    <property type="entry name" value="Tetracycline Repressor, domain 2"/>
    <property type="match status" value="1"/>
</dbReference>
<feature type="domain" description="HTH tetR-type" evidence="4">
    <location>
        <begin position="26"/>
        <end position="86"/>
    </location>
</feature>
<feature type="DNA-binding region" description="H-T-H motif" evidence="2">
    <location>
        <begin position="49"/>
        <end position="68"/>
    </location>
</feature>
<evidence type="ECO:0000313" key="5">
    <source>
        <dbReference type="EMBL" id="MBB5491871.1"/>
    </source>
</evidence>
<dbReference type="InterPro" id="IPR041490">
    <property type="entry name" value="KstR2_TetR_C"/>
</dbReference>
<name>A0A840WFT6_9ACTN</name>
<dbReference type="AlphaFoldDB" id="A0A840WFT6"/>
<comment type="caution">
    <text evidence="5">The sequence shown here is derived from an EMBL/GenBank/DDBJ whole genome shotgun (WGS) entry which is preliminary data.</text>
</comment>
<feature type="region of interest" description="Disordered" evidence="3">
    <location>
        <begin position="1"/>
        <end position="27"/>
    </location>
</feature>
<dbReference type="InterPro" id="IPR036271">
    <property type="entry name" value="Tet_transcr_reg_TetR-rel_C_sf"/>
</dbReference>
<dbReference type="Gene3D" id="1.10.10.60">
    <property type="entry name" value="Homeodomain-like"/>
    <property type="match status" value="1"/>
</dbReference>
<dbReference type="InterPro" id="IPR009057">
    <property type="entry name" value="Homeodomain-like_sf"/>
</dbReference>
<sequence>MGTRPSGRATHERSSGQRPTSQRPTGERRTAILGAAARLFAAHGYRGVTIDDLGRAVGTTGPALYRHFPGKEALLGEVLVDISERLARRGRELADAADGPETALEALLRGHIEFSLDEPDLITVHDRELGNLTDQDRRRVRRLQRGYVEEWVNVLAALRPRDSHATLRASVHAAFGLLNSTPHSRGALSRGEMAELLMRMGSAALLAGDPVPTPR</sequence>
<evidence type="ECO:0000313" key="6">
    <source>
        <dbReference type="Proteomes" id="UP000579647"/>
    </source>
</evidence>
<organism evidence="5 6">
    <name type="scientific">Nocardiopsis metallicus</name>
    <dbReference type="NCBI Taxonomy" id="179819"/>
    <lineage>
        <taxon>Bacteria</taxon>
        <taxon>Bacillati</taxon>
        <taxon>Actinomycetota</taxon>
        <taxon>Actinomycetes</taxon>
        <taxon>Streptosporangiales</taxon>
        <taxon>Nocardiopsidaceae</taxon>
        <taxon>Nocardiopsis</taxon>
    </lineage>
</organism>
<protein>
    <submittedName>
        <fullName evidence="5">AcrR family transcriptional regulator</fullName>
    </submittedName>
</protein>
<keyword evidence="1 2" id="KW-0238">DNA-binding</keyword>
<evidence type="ECO:0000256" key="3">
    <source>
        <dbReference type="SAM" id="MobiDB-lite"/>
    </source>
</evidence>
<dbReference type="Proteomes" id="UP000579647">
    <property type="component" value="Unassembled WGS sequence"/>
</dbReference>
<evidence type="ECO:0000259" key="4">
    <source>
        <dbReference type="PROSITE" id="PS50977"/>
    </source>
</evidence>
<dbReference type="RefSeq" id="WP_184365476.1">
    <property type="nucleotide sequence ID" value="NZ_BAAAKM010000021.1"/>
</dbReference>